<dbReference type="CDD" id="cd07377">
    <property type="entry name" value="WHTH_GntR"/>
    <property type="match status" value="1"/>
</dbReference>
<evidence type="ECO:0000259" key="4">
    <source>
        <dbReference type="PROSITE" id="PS50949"/>
    </source>
</evidence>
<dbReference type="SMART" id="SM00895">
    <property type="entry name" value="FCD"/>
    <property type="match status" value="1"/>
</dbReference>
<dbReference type="STRING" id="1420583.V473_20110"/>
<dbReference type="Pfam" id="PF07729">
    <property type="entry name" value="FCD"/>
    <property type="match status" value="1"/>
</dbReference>
<dbReference type="InterPro" id="IPR008920">
    <property type="entry name" value="TF_FadR/GntR_C"/>
</dbReference>
<evidence type="ECO:0000256" key="3">
    <source>
        <dbReference type="ARBA" id="ARBA00023163"/>
    </source>
</evidence>
<protein>
    <submittedName>
        <fullName evidence="5">GntR family transcriptional regulator</fullName>
    </submittedName>
</protein>
<dbReference type="SUPFAM" id="SSF46785">
    <property type="entry name" value="Winged helix' DNA-binding domain"/>
    <property type="match status" value="1"/>
</dbReference>
<dbReference type="PATRIC" id="fig|1420583.3.peg.3832"/>
<dbReference type="AlphaFoldDB" id="A0A0J7XNQ8"/>
<dbReference type="PANTHER" id="PTHR43537:SF5">
    <property type="entry name" value="UXU OPERON TRANSCRIPTIONAL REGULATOR"/>
    <property type="match status" value="1"/>
</dbReference>
<dbReference type="Gene3D" id="1.20.120.530">
    <property type="entry name" value="GntR ligand-binding domain-like"/>
    <property type="match status" value="1"/>
</dbReference>
<name>A0A0J7XNQ8_9SPHN</name>
<feature type="domain" description="HTH gntR-type" evidence="4">
    <location>
        <begin position="11"/>
        <end position="81"/>
    </location>
</feature>
<dbReference type="GO" id="GO:0003700">
    <property type="term" value="F:DNA-binding transcription factor activity"/>
    <property type="evidence" value="ECO:0007669"/>
    <property type="project" value="InterPro"/>
</dbReference>
<dbReference type="InterPro" id="IPR036388">
    <property type="entry name" value="WH-like_DNA-bd_sf"/>
</dbReference>
<reference evidence="5 6" key="1">
    <citation type="journal article" date="2015" name="G3 (Bethesda)">
        <title>Insights into Ongoing Evolution of the Hexachlorocyclohexane Catabolic Pathway from Comparative Genomics of Ten Sphingomonadaceae Strains.</title>
        <authorList>
            <person name="Pearce S.L."/>
            <person name="Oakeshott J.G."/>
            <person name="Pandey G."/>
        </authorList>
    </citation>
    <scope>NUCLEOTIDE SEQUENCE [LARGE SCALE GENOMIC DNA]</scope>
    <source>
        <strain evidence="5 6">LL01</strain>
    </source>
</reference>
<dbReference type="SMART" id="SM00345">
    <property type="entry name" value="HTH_GNTR"/>
    <property type="match status" value="1"/>
</dbReference>
<keyword evidence="2" id="KW-0238">DNA-binding</keyword>
<dbReference type="EMBL" id="JACT01000005">
    <property type="protein sequence ID" value="KMS53269.1"/>
    <property type="molecule type" value="Genomic_DNA"/>
</dbReference>
<dbReference type="InterPro" id="IPR000524">
    <property type="entry name" value="Tscrpt_reg_HTH_GntR"/>
</dbReference>
<keyword evidence="1" id="KW-0805">Transcription regulation</keyword>
<dbReference type="GO" id="GO:0003677">
    <property type="term" value="F:DNA binding"/>
    <property type="evidence" value="ECO:0007669"/>
    <property type="project" value="UniProtKB-KW"/>
</dbReference>
<accession>A0A0J7XNQ8</accession>
<dbReference type="PROSITE" id="PS50949">
    <property type="entry name" value="HTH_GNTR"/>
    <property type="match status" value="1"/>
</dbReference>
<evidence type="ECO:0000313" key="6">
    <source>
        <dbReference type="Proteomes" id="UP000052232"/>
    </source>
</evidence>
<organism evidence="5 6">
    <name type="scientific">Sphingobium cupriresistens LL01</name>
    <dbReference type="NCBI Taxonomy" id="1420583"/>
    <lineage>
        <taxon>Bacteria</taxon>
        <taxon>Pseudomonadati</taxon>
        <taxon>Pseudomonadota</taxon>
        <taxon>Alphaproteobacteria</taxon>
        <taxon>Sphingomonadales</taxon>
        <taxon>Sphingomonadaceae</taxon>
        <taxon>Sphingobium</taxon>
    </lineage>
</organism>
<evidence type="ECO:0000256" key="1">
    <source>
        <dbReference type="ARBA" id="ARBA00023015"/>
    </source>
</evidence>
<evidence type="ECO:0000313" key="5">
    <source>
        <dbReference type="EMBL" id="KMS53269.1"/>
    </source>
</evidence>
<dbReference type="Pfam" id="PF00392">
    <property type="entry name" value="GntR"/>
    <property type="match status" value="1"/>
</dbReference>
<dbReference type="PRINTS" id="PR00035">
    <property type="entry name" value="HTHGNTR"/>
</dbReference>
<dbReference type="InterPro" id="IPR036390">
    <property type="entry name" value="WH_DNA-bd_sf"/>
</dbReference>
<dbReference type="Proteomes" id="UP000052232">
    <property type="component" value="Unassembled WGS sequence"/>
</dbReference>
<dbReference type="SUPFAM" id="SSF48008">
    <property type="entry name" value="GntR ligand-binding domain-like"/>
    <property type="match status" value="1"/>
</dbReference>
<keyword evidence="3" id="KW-0804">Transcription</keyword>
<sequence length="262" mass="29337">MTAETVLLPTRNVADQIASTLRAEIAAGVWAIGQMLPAEHQLMERFGVSRPSCREALRILQSEGLLEIQRGNRGGARVVPPDPSRIALFAGVFLQMRNATITEVFETRMTIEPAAVRSFARHGSREILSQLAQNAASQRFIIHDRPTFYRRGRDFRELLVRNCGSESLRLLCLVIGEIADMQLSVLSHALPHDPDQESRFLTAIRMKEEMIAHVEAGDGDAAAQSWHGYLRYYLDRLHEITPPETRTMKPFPLGENAQSGPL</sequence>
<keyword evidence="6" id="KW-1185">Reference proteome</keyword>
<dbReference type="PANTHER" id="PTHR43537">
    <property type="entry name" value="TRANSCRIPTIONAL REGULATOR, GNTR FAMILY"/>
    <property type="match status" value="1"/>
</dbReference>
<evidence type="ECO:0000256" key="2">
    <source>
        <dbReference type="ARBA" id="ARBA00023125"/>
    </source>
</evidence>
<dbReference type="InterPro" id="IPR011711">
    <property type="entry name" value="GntR_C"/>
</dbReference>
<comment type="caution">
    <text evidence="5">The sequence shown here is derived from an EMBL/GenBank/DDBJ whole genome shotgun (WGS) entry which is preliminary data.</text>
</comment>
<proteinExistence type="predicted"/>
<dbReference type="Gene3D" id="1.10.10.10">
    <property type="entry name" value="Winged helix-like DNA-binding domain superfamily/Winged helix DNA-binding domain"/>
    <property type="match status" value="1"/>
</dbReference>
<gene>
    <name evidence="5" type="ORF">V473_20110</name>
</gene>
<dbReference type="RefSeq" id="WP_066608409.1">
    <property type="nucleotide sequence ID" value="NZ_KQ130436.1"/>
</dbReference>